<reference evidence="8" key="1">
    <citation type="submission" date="2019-02" db="EMBL/GenBank/DDBJ databases">
        <authorList>
            <person name="Gruber-Vodicka R. H."/>
            <person name="Seah K. B. B."/>
        </authorList>
    </citation>
    <scope>NUCLEOTIDE SEQUENCE</scope>
    <source>
        <strain evidence="7">BECK_BZ163</strain>
        <strain evidence="8">BECK_BZ164</strain>
        <strain evidence="6">BECK_BZ165</strain>
    </source>
</reference>
<evidence type="ECO:0000256" key="3">
    <source>
        <dbReference type="ARBA" id="ARBA00022989"/>
    </source>
</evidence>
<feature type="transmembrane region" description="Helical" evidence="5">
    <location>
        <begin position="97"/>
        <end position="116"/>
    </location>
</feature>
<keyword evidence="1" id="KW-1003">Cell membrane</keyword>
<dbReference type="InterPro" id="IPR034804">
    <property type="entry name" value="SQR/QFR_C/D"/>
</dbReference>
<feature type="transmembrane region" description="Helical" evidence="5">
    <location>
        <begin position="59"/>
        <end position="77"/>
    </location>
</feature>
<dbReference type="EMBL" id="CAADEZ010000195">
    <property type="protein sequence ID" value="VFJ57631.1"/>
    <property type="molecule type" value="Genomic_DNA"/>
</dbReference>
<name>A0A450W544_9GAMM</name>
<evidence type="ECO:0000313" key="6">
    <source>
        <dbReference type="EMBL" id="VFJ57350.1"/>
    </source>
</evidence>
<accession>A0A450W544</accession>
<dbReference type="EMBL" id="CAADFL010000226">
    <property type="protein sequence ID" value="VFK12173.1"/>
    <property type="molecule type" value="Genomic_DNA"/>
</dbReference>
<evidence type="ECO:0000313" key="8">
    <source>
        <dbReference type="EMBL" id="VFK12173.1"/>
    </source>
</evidence>
<dbReference type="EMBL" id="CAADFA010000198">
    <property type="protein sequence ID" value="VFJ57350.1"/>
    <property type="molecule type" value="Genomic_DNA"/>
</dbReference>
<evidence type="ECO:0000256" key="5">
    <source>
        <dbReference type="SAM" id="Phobius"/>
    </source>
</evidence>
<dbReference type="CDD" id="cd00547">
    <property type="entry name" value="QFR_TypeD_subunitD"/>
    <property type="match status" value="1"/>
</dbReference>
<dbReference type="GO" id="GO:0016020">
    <property type="term" value="C:membrane"/>
    <property type="evidence" value="ECO:0007669"/>
    <property type="project" value="InterPro"/>
</dbReference>
<dbReference type="AlphaFoldDB" id="A0A450W544"/>
<proteinExistence type="predicted"/>
<keyword evidence="3 5" id="KW-1133">Transmembrane helix</keyword>
<keyword evidence="2 5" id="KW-0812">Transmembrane</keyword>
<organism evidence="8">
    <name type="scientific">Candidatus Kentrum sp. FM</name>
    <dbReference type="NCBI Taxonomy" id="2126340"/>
    <lineage>
        <taxon>Bacteria</taxon>
        <taxon>Pseudomonadati</taxon>
        <taxon>Pseudomonadota</taxon>
        <taxon>Gammaproteobacteria</taxon>
        <taxon>Candidatus Kentrum</taxon>
    </lineage>
</organism>
<dbReference type="Pfam" id="PF02313">
    <property type="entry name" value="Fumarate_red_D"/>
    <property type="match status" value="1"/>
</dbReference>
<gene>
    <name evidence="7" type="ORF">BECKFM1743A_GA0114220_101952</name>
    <name evidence="8" type="ORF">BECKFM1743B_GA0114221_102262</name>
    <name evidence="6" type="ORF">BECKFM1743C_GA0114222_101982</name>
</gene>
<keyword evidence="4 5" id="KW-0472">Membrane</keyword>
<evidence type="ECO:0000256" key="1">
    <source>
        <dbReference type="ARBA" id="ARBA00022475"/>
    </source>
</evidence>
<protein>
    <submittedName>
        <fullName evidence="8">Fumarate reductase subunit D</fullName>
    </submittedName>
</protein>
<evidence type="ECO:0000313" key="7">
    <source>
        <dbReference type="EMBL" id="VFJ57631.1"/>
    </source>
</evidence>
<dbReference type="GO" id="GO:0006106">
    <property type="term" value="P:fumarate metabolic process"/>
    <property type="evidence" value="ECO:0007669"/>
    <property type="project" value="InterPro"/>
</dbReference>
<dbReference type="InterPro" id="IPR003418">
    <property type="entry name" value="Fumarate_red_D"/>
</dbReference>
<feature type="transmembrane region" description="Helical" evidence="5">
    <location>
        <begin position="12"/>
        <end position="39"/>
    </location>
</feature>
<evidence type="ECO:0000256" key="4">
    <source>
        <dbReference type="ARBA" id="ARBA00023136"/>
    </source>
</evidence>
<dbReference type="NCBIfam" id="NF003977">
    <property type="entry name" value="PRK05470.1-1"/>
    <property type="match status" value="1"/>
</dbReference>
<dbReference type="SUPFAM" id="SSF81343">
    <property type="entry name" value="Fumarate reductase respiratory complex transmembrane subunits"/>
    <property type="match status" value="1"/>
</dbReference>
<evidence type="ECO:0000256" key="2">
    <source>
        <dbReference type="ARBA" id="ARBA00022692"/>
    </source>
</evidence>
<sequence>MAQSNKISNKPIVWGLFAAGGTLTAFLTPVLILVTLLVAFGYTPEGLSYQAMAGFASHWLGKLILFGVIFLSLWHAAHRFRITVHDFGIRADIPIAVVSYLLAAIGTVLAVVYLLGI</sequence>
<dbReference type="Gene3D" id="1.20.1300.10">
    <property type="entry name" value="Fumarate reductase/succinate dehydrogenase, transmembrane subunit"/>
    <property type="match status" value="1"/>
</dbReference>